<keyword evidence="3 9" id="KW-0812">Transmembrane</keyword>
<dbReference type="InterPro" id="IPR036640">
    <property type="entry name" value="ABC1_TM_sf"/>
</dbReference>
<proteinExistence type="predicted"/>
<evidence type="ECO:0000256" key="5">
    <source>
        <dbReference type="ARBA" id="ARBA00022741"/>
    </source>
</evidence>
<keyword evidence="6" id="KW-0067">ATP-binding</keyword>
<evidence type="ECO:0000256" key="7">
    <source>
        <dbReference type="ARBA" id="ARBA00022989"/>
    </source>
</evidence>
<dbReference type="EMBL" id="CAJPIZ010006648">
    <property type="protein sequence ID" value="CAG2109701.1"/>
    <property type="molecule type" value="Genomic_DNA"/>
</dbReference>
<dbReference type="Gene3D" id="1.20.1560.10">
    <property type="entry name" value="ABC transporter type 1, transmembrane domain"/>
    <property type="match status" value="1"/>
</dbReference>
<evidence type="ECO:0000256" key="6">
    <source>
        <dbReference type="ARBA" id="ARBA00022840"/>
    </source>
</evidence>
<keyword evidence="5" id="KW-0547">Nucleotide-binding</keyword>
<dbReference type="SUPFAM" id="SSF90123">
    <property type="entry name" value="ABC transporter transmembrane region"/>
    <property type="match status" value="1"/>
</dbReference>
<accession>A0A7R9Q1X2</accession>
<dbReference type="GO" id="GO:0005524">
    <property type="term" value="F:ATP binding"/>
    <property type="evidence" value="ECO:0007669"/>
    <property type="project" value="UniProtKB-KW"/>
</dbReference>
<dbReference type="GO" id="GO:0140359">
    <property type="term" value="F:ABC-type transporter activity"/>
    <property type="evidence" value="ECO:0007669"/>
    <property type="project" value="InterPro"/>
</dbReference>
<dbReference type="InterPro" id="IPR011527">
    <property type="entry name" value="ABC1_TM_dom"/>
</dbReference>
<evidence type="ECO:0000256" key="8">
    <source>
        <dbReference type="ARBA" id="ARBA00023136"/>
    </source>
</evidence>
<dbReference type="GO" id="GO:0016020">
    <property type="term" value="C:membrane"/>
    <property type="evidence" value="ECO:0007669"/>
    <property type="project" value="InterPro"/>
</dbReference>
<dbReference type="EMBL" id="OC861223">
    <property type="protein sequence ID" value="CAD7629271.1"/>
    <property type="molecule type" value="Genomic_DNA"/>
</dbReference>
<dbReference type="PANTHER" id="PTHR24223:SF443">
    <property type="entry name" value="MULTIDRUG-RESISTANCE LIKE PROTEIN 1, ISOFORM I"/>
    <property type="match status" value="1"/>
</dbReference>
<keyword evidence="12" id="KW-1185">Reference proteome</keyword>
<dbReference type="Pfam" id="PF00664">
    <property type="entry name" value="ABC_membrane"/>
    <property type="match status" value="1"/>
</dbReference>
<evidence type="ECO:0000313" key="12">
    <source>
        <dbReference type="Proteomes" id="UP000759131"/>
    </source>
</evidence>
<evidence type="ECO:0000256" key="1">
    <source>
        <dbReference type="ARBA" id="ARBA00004127"/>
    </source>
</evidence>
<organism evidence="11">
    <name type="scientific">Medioppia subpectinata</name>
    <dbReference type="NCBI Taxonomy" id="1979941"/>
    <lineage>
        <taxon>Eukaryota</taxon>
        <taxon>Metazoa</taxon>
        <taxon>Ecdysozoa</taxon>
        <taxon>Arthropoda</taxon>
        <taxon>Chelicerata</taxon>
        <taxon>Arachnida</taxon>
        <taxon>Acari</taxon>
        <taxon>Acariformes</taxon>
        <taxon>Sarcoptiformes</taxon>
        <taxon>Oribatida</taxon>
        <taxon>Brachypylina</taxon>
        <taxon>Oppioidea</taxon>
        <taxon>Oppiidae</taxon>
        <taxon>Medioppia</taxon>
    </lineage>
</organism>
<dbReference type="PROSITE" id="PS50929">
    <property type="entry name" value="ABC_TM1F"/>
    <property type="match status" value="1"/>
</dbReference>
<evidence type="ECO:0000256" key="2">
    <source>
        <dbReference type="ARBA" id="ARBA00022448"/>
    </source>
</evidence>
<evidence type="ECO:0000256" key="3">
    <source>
        <dbReference type="ARBA" id="ARBA00022692"/>
    </source>
</evidence>
<feature type="transmembrane region" description="Helical" evidence="9">
    <location>
        <begin position="380"/>
        <end position="401"/>
    </location>
</feature>
<dbReference type="Proteomes" id="UP000759131">
    <property type="component" value="Unassembled WGS sequence"/>
</dbReference>
<dbReference type="InterPro" id="IPR027417">
    <property type="entry name" value="P-loop_NTPase"/>
</dbReference>
<feature type="transmembrane region" description="Helical" evidence="9">
    <location>
        <begin position="276"/>
        <end position="295"/>
    </location>
</feature>
<feature type="transmembrane region" description="Helical" evidence="9">
    <location>
        <begin position="114"/>
        <end position="143"/>
    </location>
</feature>
<dbReference type="InterPro" id="IPR050173">
    <property type="entry name" value="ABC_transporter_C-like"/>
</dbReference>
<dbReference type="AlphaFoldDB" id="A0A7R9Q1X2"/>
<name>A0A7R9Q1X2_9ACAR</name>
<evidence type="ECO:0000256" key="9">
    <source>
        <dbReference type="SAM" id="Phobius"/>
    </source>
</evidence>
<dbReference type="PANTHER" id="PTHR24223">
    <property type="entry name" value="ATP-BINDING CASSETTE SUB-FAMILY C"/>
    <property type="match status" value="1"/>
</dbReference>
<keyword evidence="4" id="KW-0677">Repeat</keyword>
<dbReference type="OrthoDB" id="6500128at2759"/>
<keyword evidence="2" id="KW-0813">Transport</keyword>
<feature type="domain" description="ABC transmembrane type-1" evidence="10">
    <location>
        <begin position="235"/>
        <end position="469"/>
    </location>
</feature>
<dbReference type="Gene3D" id="3.40.50.300">
    <property type="entry name" value="P-loop containing nucleotide triphosphate hydrolases"/>
    <property type="match status" value="1"/>
</dbReference>
<comment type="subcellular location">
    <subcellularLocation>
        <location evidence="1">Endomembrane system</location>
        <topology evidence="1">Multi-pass membrane protein</topology>
    </subcellularLocation>
</comment>
<evidence type="ECO:0000259" key="10">
    <source>
        <dbReference type="PROSITE" id="PS50929"/>
    </source>
</evidence>
<gene>
    <name evidence="11" type="ORF">OSB1V03_LOCUS9688</name>
</gene>
<keyword evidence="7 9" id="KW-1133">Transmembrane helix</keyword>
<protein>
    <recommendedName>
        <fullName evidence="10">ABC transmembrane type-1 domain-containing protein</fullName>
    </recommendedName>
</protein>
<sequence>MHIICGKGCRDWGHALTGLSHGFCGEPKWSGNSTGTDIRANHSGVRSYVYAHCGQSHAYCGPNLKGITDSVIEETVLVWMPSLILFVTSLYEWHNRSPEVITSRGSSHPTTWTLLSITKICLSGVLLLLCFSQLLSAINVLIINHKKRPKCPKIGASFISRLTFSWFTPMIMNGYRKPLTTEDMWSLSTQNQTKHCVQQFNKHWTPITDPIDQNRSVNIFPAILRTFWPTLLYNACLKLAASLLAFTQPLILGRLIAFMTPVSATGAVTAAPEPEWLGYTYALLMFVSPTVASILDGHYEYGKSVVIMRIKSCVSAKLYEKSLRLSSAGRKEFTAGDVVNLLSRDMSYLSCVFVFGNNLWLSPLQMGLCIYLLWAQLGAAATLASVGFMILYTPVSSLLVAREQRFWDRLFRGKGGRVSVITEMLNHMKVLKLYGWCGAFRNRVVGLRDAEIDILRALVSLCSFVVFTLISDQNILDPSKAFYYGVNRGSDYYDSTINYFSYYVKRMNAYLNANEVNESFVDHKPNQRTPIVIKNGLFKWDNNCNDSVLKNINIEIERQSLVAVVGRVGAG</sequence>
<feature type="transmembrane region" description="Helical" evidence="9">
    <location>
        <begin position="348"/>
        <end position="374"/>
    </location>
</feature>
<keyword evidence="8 9" id="KW-0472">Membrane</keyword>
<evidence type="ECO:0000313" key="11">
    <source>
        <dbReference type="EMBL" id="CAD7629271.1"/>
    </source>
</evidence>
<evidence type="ECO:0000256" key="4">
    <source>
        <dbReference type="ARBA" id="ARBA00022737"/>
    </source>
</evidence>
<feature type="non-terminal residue" evidence="11">
    <location>
        <position position="1"/>
    </location>
</feature>
<reference evidence="11" key="1">
    <citation type="submission" date="2020-11" db="EMBL/GenBank/DDBJ databases">
        <authorList>
            <person name="Tran Van P."/>
        </authorList>
    </citation>
    <scope>NUCLEOTIDE SEQUENCE</scope>
</reference>
<dbReference type="GO" id="GO:0012505">
    <property type="term" value="C:endomembrane system"/>
    <property type="evidence" value="ECO:0007669"/>
    <property type="project" value="UniProtKB-SubCell"/>
</dbReference>